<dbReference type="PIRSF" id="PIRSF000398">
    <property type="entry name" value="M_m6A_EcoRV"/>
    <property type="match status" value="1"/>
</dbReference>
<dbReference type="Gene3D" id="1.10.1020.10">
    <property type="entry name" value="Adenine-specific Methyltransferase, Domain 2"/>
    <property type="match status" value="1"/>
</dbReference>
<dbReference type="GO" id="GO:0008168">
    <property type="term" value="F:methyltransferase activity"/>
    <property type="evidence" value="ECO:0007669"/>
    <property type="project" value="UniProtKB-KW"/>
</dbReference>
<gene>
    <name evidence="7" type="ORF">PSI22_12370</name>
</gene>
<dbReference type="GO" id="GO:0032259">
    <property type="term" value="P:methylation"/>
    <property type="evidence" value="ECO:0007669"/>
    <property type="project" value="UniProtKB-KW"/>
</dbReference>
<sequence length="274" mass="31481">MNYSPLRYPGGKTKLAPHIKSLISKNGLEGCEYVEPYAGGAGVALSLLIDGYVSRIHINDADFAIYSFWKVLVENTDELIDFIKNIDVSIETWHKQKKILASPTEYSFLELGFATFFLNRTNRSGILKGGVIGGKNQDGNYKLDARFNKSNLLFRIENIRKFTDGITVSNDDAADLLIRLKSELTENSIVYLDPPYYIKGQGLYRNYYSHDDHVRIMTILSDMNFRWIVSYDNNDEIKKIYNRYRQHEYTLNYSAQCKSKGKEVIIYSDTLNLS</sequence>
<dbReference type="InterPro" id="IPR012327">
    <property type="entry name" value="MeTrfase_D12"/>
</dbReference>
<comment type="catalytic activity">
    <reaction evidence="6">
        <text>a 2'-deoxyadenosine in DNA + S-adenosyl-L-methionine = an N(6)-methyl-2'-deoxyadenosine in DNA + S-adenosyl-L-homocysteine + H(+)</text>
        <dbReference type="Rhea" id="RHEA:15197"/>
        <dbReference type="Rhea" id="RHEA-COMP:12418"/>
        <dbReference type="Rhea" id="RHEA-COMP:12419"/>
        <dbReference type="ChEBI" id="CHEBI:15378"/>
        <dbReference type="ChEBI" id="CHEBI:57856"/>
        <dbReference type="ChEBI" id="CHEBI:59789"/>
        <dbReference type="ChEBI" id="CHEBI:90615"/>
        <dbReference type="ChEBI" id="CHEBI:90616"/>
        <dbReference type="EC" id="2.1.1.72"/>
    </reaction>
</comment>
<dbReference type="PANTHER" id="PTHR30481:SF2">
    <property type="entry name" value="SITE-SPECIFIC DNA-METHYLTRANSFERASE (ADENINE-SPECIFIC)"/>
    <property type="match status" value="1"/>
</dbReference>
<keyword evidence="4" id="KW-0808">Transferase</keyword>
<evidence type="ECO:0000256" key="1">
    <source>
        <dbReference type="ARBA" id="ARBA00006594"/>
    </source>
</evidence>
<accession>A0ABT5M404</accession>
<keyword evidence="5" id="KW-0949">S-adenosyl-L-methionine</keyword>
<evidence type="ECO:0000256" key="4">
    <source>
        <dbReference type="ARBA" id="ARBA00022679"/>
    </source>
</evidence>
<dbReference type="EC" id="2.1.1.72" evidence="2"/>
<dbReference type="EMBL" id="JAQRFO010000025">
    <property type="protein sequence ID" value="MDC9622409.1"/>
    <property type="molecule type" value="Genomic_DNA"/>
</dbReference>
<dbReference type="Pfam" id="PF02086">
    <property type="entry name" value="MethyltransfD12"/>
    <property type="match status" value="1"/>
</dbReference>
<evidence type="ECO:0000313" key="8">
    <source>
        <dbReference type="Proteomes" id="UP001214757"/>
    </source>
</evidence>
<dbReference type="InterPro" id="IPR023095">
    <property type="entry name" value="Ade_MeTrfase_dom_2"/>
</dbReference>
<dbReference type="Gene3D" id="3.40.50.150">
    <property type="entry name" value="Vaccinia Virus protein VP39"/>
    <property type="match status" value="1"/>
</dbReference>
<evidence type="ECO:0000313" key="7">
    <source>
        <dbReference type="EMBL" id="MDC9622409.1"/>
    </source>
</evidence>
<evidence type="ECO:0000256" key="2">
    <source>
        <dbReference type="ARBA" id="ARBA00011900"/>
    </source>
</evidence>
<organism evidence="7 8">
    <name type="scientific">Xenorhabdus aichiensis</name>
    <dbReference type="NCBI Taxonomy" id="3025874"/>
    <lineage>
        <taxon>Bacteria</taxon>
        <taxon>Pseudomonadati</taxon>
        <taxon>Pseudomonadota</taxon>
        <taxon>Gammaproteobacteria</taxon>
        <taxon>Enterobacterales</taxon>
        <taxon>Morganellaceae</taxon>
        <taxon>Xenorhabdus</taxon>
    </lineage>
</organism>
<dbReference type="Proteomes" id="UP001214757">
    <property type="component" value="Unassembled WGS sequence"/>
</dbReference>
<dbReference type="PANTHER" id="PTHR30481">
    <property type="entry name" value="DNA ADENINE METHYLASE"/>
    <property type="match status" value="1"/>
</dbReference>
<comment type="caution">
    <text evidence="7">The sequence shown here is derived from an EMBL/GenBank/DDBJ whole genome shotgun (WGS) entry which is preliminary data.</text>
</comment>
<evidence type="ECO:0000256" key="6">
    <source>
        <dbReference type="ARBA" id="ARBA00047942"/>
    </source>
</evidence>
<dbReference type="PRINTS" id="PR00505">
    <property type="entry name" value="D12N6MTFRASE"/>
</dbReference>
<keyword evidence="3 7" id="KW-0489">Methyltransferase</keyword>
<dbReference type="InterPro" id="IPR012263">
    <property type="entry name" value="M_m6A_EcoRV"/>
</dbReference>
<dbReference type="SUPFAM" id="SSF53335">
    <property type="entry name" value="S-adenosyl-L-methionine-dependent methyltransferases"/>
    <property type="match status" value="1"/>
</dbReference>
<protein>
    <recommendedName>
        <fullName evidence="2">site-specific DNA-methyltransferase (adenine-specific)</fullName>
        <ecNumber evidence="2">2.1.1.72</ecNumber>
    </recommendedName>
</protein>
<reference evidence="7 8" key="1">
    <citation type="submission" date="2023-02" db="EMBL/GenBank/DDBJ databases">
        <title>Entomopathogenic bacteria.</title>
        <authorList>
            <person name="Machado R.A."/>
        </authorList>
    </citation>
    <scope>NUCLEOTIDE SEQUENCE [LARGE SCALE GENOMIC DNA]</scope>
    <source>
        <strain evidence="7 8">XENO-7</strain>
    </source>
</reference>
<proteinExistence type="inferred from homology"/>
<evidence type="ECO:0000256" key="3">
    <source>
        <dbReference type="ARBA" id="ARBA00022603"/>
    </source>
</evidence>
<keyword evidence="8" id="KW-1185">Reference proteome</keyword>
<dbReference type="RefSeq" id="WP_273580028.1">
    <property type="nucleotide sequence ID" value="NZ_JAQRFO010000025.1"/>
</dbReference>
<evidence type="ECO:0000256" key="5">
    <source>
        <dbReference type="ARBA" id="ARBA00022691"/>
    </source>
</evidence>
<comment type="similarity">
    <text evidence="1">Belongs to the N(4)/N(6)-methyltransferase family.</text>
</comment>
<name>A0ABT5M404_9GAMM</name>
<dbReference type="InterPro" id="IPR029063">
    <property type="entry name" value="SAM-dependent_MTases_sf"/>
</dbReference>